<sequence>MRITDLKGTYDAIFSLGDLCLASMQLEKFDLRPYAGPLDWMATYDLANVNRLLRNHFANFMDYNHLIVEKRLSDQLYLVRETYYDFLSNHDFFTHNNFPPYLAAYPEVKAKYDRRVQRFMEKMATARSILFIRTEGTFEQAQELQQVLSGLVAHDFKVLLINHTTVPHIVEADWPLEKVCSILMPNDEKWDGNDHLWAEILSGIHLNEG</sequence>
<accession>A0A7X3LKQ5</accession>
<keyword evidence="2" id="KW-1185">Reference proteome</keyword>
<evidence type="ECO:0000313" key="1">
    <source>
        <dbReference type="EMBL" id="MWV46838.1"/>
    </source>
</evidence>
<dbReference type="Proteomes" id="UP000460318">
    <property type="component" value="Unassembled WGS sequence"/>
</dbReference>
<name>A0A7X3LKQ5_9BACL</name>
<comment type="caution">
    <text evidence="1">The sequence shown here is derived from an EMBL/GenBank/DDBJ whole genome shotgun (WGS) entry which is preliminary data.</text>
</comment>
<organism evidence="1 2">
    <name type="scientific">Paenibacillus dendrobii</name>
    <dbReference type="NCBI Taxonomy" id="2691084"/>
    <lineage>
        <taxon>Bacteria</taxon>
        <taxon>Bacillati</taxon>
        <taxon>Bacillota</taxon>
        <taxon>Bacilli</taxon>
        <taxon>Bacillales</taxon>
        <taxon>Paenibacillaceae</taxon>
        <taxon>Paenibacillus</taxon>
    </lineage>
</organism>
<dbReference type="RefSeq" id="WP_160500436.1">
    <property type="nucleotide sequence ID" value="NZ_WUBI01000005.1"/>
</dbReference>
<dbReference type="Pfam" id="PF08795">
    <property type="entry name" value="DUF1796"/>
    <property type="match status" value="1"/>
</dbReference>
<dbReference type="AlphaFoldDB" id="A0A7X3LKQ5"/>
<dbReference type="InterPro" id="IPR014903">
    <property type="entry name" value="DUF1796"/>
</dbReference>
<protein>
    <submittedName>
        <fullName evidence="1">Peptidase</fullName>
    </submittedName>
</protein>
<evidence type="ECO:0000313" key="2">
    <source>
        <dbReference type="Proteomes" id="UP000460318"/>
    </source>
</evidence>
<proteinExistence type="predicted"/>
<gene>
    <name evidence="1" type="ORF">GRF59_24825</name>
</gene>
<dbReference type="EMBL" id="WUBI01000005">
    <property type="protein sequence ID" value="MWV46838.1"/>
    <property type="molecule type" value="Genomic_DNA"/>
</dbReference>
<reference evidence="1 2" key="1">
    <citation type="submission" date="2019-12" db="EMBL/GenBank/DDBJ databases">
        <title>Paenibacillus sp. nov., an endophytic bacterium isolated from the stem of Dendrobium.</title>
        <authorList>
            <person name="Zhao R."/>
        </authorList>
    </citation>
    <scope>NUCLEOTIDE SEQUENCE [LARGE SCALE GENOMIC DNA]</scope>
    <source>
        <strain evidence="1 2">HJL G12</strain>
    </source>
</reference>